<evidence type="ECO:0008006" key="3">
    <source>
        <dbReference type="Google" id="ProtNLM"/>
    </source>
</evidence>
<dbReference type="EMBL" id="BMHT01000006">
    <property type="protein sequence ID" value="GGF19868.1"/>
    <property type="molecule type" value="Genomic_DNA"/>
</dbReference>
<keyword evidence="2" id="KW-1185">Reference proteome</keyword>
<protein>
    <recommendedName>
        <fullName evidence="3">Lipocalin-like domain-containing protein</fullName>
    </recommendedName>
</protein>
<proteinExistence type="predicted"/>
<organism evidence="1 2">
    <name type="scientific">Hymenobacter cavernae</name>
    <dbReference type="NCBI Taxonomy" id="2044852"/>
    <lineage>
        <taxon>Bacteria</taxon>
        <taxon>Pseudomonadati</taxon>
        <taxon>Bacteroidota</taxon>
        <taxon>Cytophagia</taxon>
        <taxon>Cytophagales</taxon>
        <taxon>Hymenobacteraceae</taxon>
        <taxon>Hymenobacter</taxon>
    </lineage>
</organism>
<reference evidence="2" key="1">
    <citation type="journal article" date="2019" name="Int. J. Syst. Evol. Microbiol.">
        <title>The Global Catalogue of Microorganisms (GCM) 10K type strain sequencing project: providing services to taxonomists for standard genome sequencing and annotation.</title>
        <authorList>
            <consortium name="The Broad Institute Genomics Platform"/>
            <consortium name="The Broad Institute Genome Sequencing Center for Infectious Disease"/>
            <person name="Wu L."/>
            <person name="Ma J."/>
        </authorList>
    </citation>
    <scope>NUCLEOTIDE SEQUENCE [LARGE SCALE GENOMIC DNA]</scope>
    <source>
        <strain evidence="2">CGMCC 1.15197</strain>
    </source>
</reference>
<gene>
    <name evidence="1" type="ORF">GCM10011383_34320</name>
</gene>
<sequence>MVFISVYGFGQSNKNKGLRSELIGGWEFSELRDDKGNKVDTIWHNVPGLGKKGWEIPRGPLMVYNANGTYSKQFTPKNIDTGEWYYDEKKKEINQTLSYPKPYSAAAQYLIDKGHAKQDRNGSYYEVIIDKIVELTNDTLIILEREGRQRIFIKKK</sequence>
<comment type="caution">
    <text evidence="1">The sequence shown here is derived from an EMBL/GenBank/DDBJ whole genome shotgun (WGS) entry which is preliminary data.</text>
</comment>
<name>A0ABQ1UIG0_9BACT</name>
<evidence type="ECO:0000313" key="1">
    <source>
        <dbReference type="EMBL" id="GGF19868.1"/>
    </source>
</evidence>
<dbReference type="Proteomes" id="UP000632273">
    <property type="component" value="Unassembled WGS sequence"/>
</dbReference>
<accession>A0ABQ1UIG0</accession>
<evidence type="ECO:0000313" key="2">
    <source>
        <dbReference type="Proteomes" id="UP000632273"/>
    </source>
</evidence>